<dbReference type="InterPro" id="IPR035437">
    <property type="entry name" value="SNase_OB-fold_sf"/>
</dbReference>
<sequence length="663" mass="70848">MPRMGPASGPRQLWAWSLPSLVILLGLVWYKRKRSALRSDPGGTAKPLPDATDAVREEETPAAAPSDSACEPDSAVGHSKLSESVVKPGGGPDCSAEAARRASAAADLEAARLPEAVVERAECAEAVALNCDAVPFKEKCAEVEEVAEVAEEIVLNLQEDTGKAKEDSEESSPATQEAVVSTTDMKDTQEVEAATVPPKEEKDESDKVAALEGKLASLALGSTDEQRRGAERDSANHSPVDAMLASPSMSNYSDEHSEGSSDSGKGCSDVASPPSRTPVGSGSLAGDADVDTGVESTSHYSVYDFLLPQLLVGRLIGRHGSYVHEIKAKTNATIWIKKHPETSKQKICSVEGSSADIDSALAMIRQRFPLNKYPNVTLEQISSAPTPATFPLVPDFCQLHLVEGVNNEVMISSLVSPAHMFVQQPYHPSYQFLQRLNHMMNSVYANVETPNLPDPIEAGNICVAPAVDGWYRAQVVSTNEETQTSEIKFVDYGGYMSVNNSVLRQIRQDFMTLPFQATECYLANIKPSGESGEWSLDALRIVEELTRGQMLLAQVYDYAADGVPVIYLYSSVNSQPWMYDPEVVLINQELVARGMADLDDSVVSSQSSEAASLVVAAKAVAAAAAGEPSSTGTTEDSTTSSTTESEDKQAVVEPSSPSEVVAN</sequence>
<dbReference type="PROSITE" id="PS50084">
    <property type="entry name" value="KH_TYPE_1"/>
    <property type="match status" value="1"/>
</dbReference>
<dbReference type="InterPro" id="IPR002999">
    <property type="entry name" value="Tudor"/>
</dbReference>
<organism evidence="5 6">
    <name type="scientific">Megalurothrips usitatus</name>
    <name type="common">bean blossom thrips</name>
    <dbReference type="NCBI Taxonomy" id="439358"/>
    <lineage>
        <taxon>Eukaryota</taxon>
        <taxon>Metazoa</taxon>
        <taxon>Ecdysozoa</taxon>
        <taxon>Arthropoda</taxon>
        <taxon>Hexapoda</taxon>
        <taxon>Insecta</taxon>
        <taxon>Pterygota</taxon>
        <taxon>Neoptera</taxon>
        <taxon>Paraneoptera</taxon>
        <taxon>Thysanoptera</taxon>
        <taxon>Terebrantia</taxon>
        <taxon>Thripoidea</taxon>
        <taxon>Thripidae</taxon>
        <taxon>Megalurothrips</taxon>
    </lineage>
</organism>
<feature type="compositionally biased region" description="Basic and acidic residues" evidence="2">
    <location>
        <begin position="224"/>
        <end position="235"/>
    </location>
</feature>
<reference evidence="5" key="1">
    <citation type="submission" date="2022-12" db="EMBL/GenBank/DDBJ databases">
        <title>Chromosome-level genome assembly of the bean flower thrips Megalurothrips usitatus.</title>
        <authorList>
            <person name="Ma L."/>
            <person name="Liu Q."/>
            <person name="Li H."/>
            <person name="Cai W."/>
        </authorList>
    </citation>
    <scope>NUCLEOTIDE SEQUENCE</scope>
    <source>
        <strain evidence="5">Cailab_2022a</strain>
    </source>
</reference>
<feature type="compositionally biased region" description="Basic and acidic residues" evidence="2">
    <location>
        <begin position="198"/>
        <end position="209"/>
    </location>
</feature>
<keyword evidence="6" id="KW-1185">Reference proteome</keyword>
<dbReference type="Proteomes" id="UP001075354">
    <property type="component" value="Chromosome 2"/>
</dbReference>
<feature type="domain" description="Tudor" evidence="4">
    <location>
        <begin position="455"/>
        <end position="513"/>
    </location>
</feature>
<dbReference type="GO" id="GO:0010468">
    <property type="term" value="P:regulation of gene expression"/>
    <property type="evidence" value="ECO:0007669"/>
    <property type="project" value="UniProtKB-ARBA"/>
</dbReference>
<dbReference type="AlphaFoldDB" id="A0AAV7Y047"/>
<keyword evidence="3" id="KW-1133">Transmembrane helix</keyword>
<dbReference type="CDD" id="cd20407">
    <property type="entry name" value="Tudor_AKAP1"/>
    <property type="match status" value="1"/>
</dbReference>
<dbReference type="PROSITE" id="PS50304">
    <property type="entry name" value="TUDOR"/>
    <property type="match status" value="1"/>
</dbReference>
<feature type="region of interest" description="Disordered" evidence="2">
    <location>
        <begin position="37"/>
        <end position="100"/>
    </location>
</feature>
<dbReference type="InterPro" id="IPR047368">
    <property type="entry name" value="KH-I_AKAP1"/>
</dbReference>
<dbReference type="PANTHER" id="PTHR22948:SF65">
    <property type="entry name" value="A-KINASE ANCHORING PROTEIN 1"/>
    <property type="match status" value="1"/>
</dbReference>
<keyword evidence="1" id="KW-0694">RNA-binding</keyword>
<dbReference type="SMART" id="SM00333">
    <property type="entry name" value="TUDOR"/>
    <property type="match status" value="1"/>
</dbReference>
<dbReference type="InterPro" id="IPR050621">
    <property type="entry name" value="Tudor_domain_containing"/>
</dbReference>
<keyword evidence="3" id="KW-0472">Membrane</keyword>
<evidence type="ECO:0000256" key="3">
    <source>
        <dbReference type="SAM" id="Phobius"/>
    </source>
</evidence>
<keyword evidence="3" id="KW-0812">Transmembrane</keyword>
<dbReference type="EMBL" id="JAPTSV010000002">
    <property type="protein sequence ID" value="KAJ1531091.1"/>
    <property type="molecule type" value="Genomic_DNA"/>
</dbReference>
<evidence type="ECO:0000256" key="2">
    <source>
        <dbReference type="SAM" id="MobiDB-lite"/>
    </source>
</evidence>
<dbReference type="CDD" id="cd22395">
    <property type="entry name" value="KH-I_AKAP1"/>
    <property type="match status" value="1"/>
</dbReference>
<dbReference type="GO" id="GO:0005739">
    <property type="term" value="C:mitochondrion"/>
    <property type="evidence" value="ECO:0007669"/>
    <property type="project" value="UniProtKB-ARBA"/>
</dbReference>
<dbReference type="SUPFAM" id="SSF54791">
    <property type="entry name" value="Eukaryotic type KH-domain (KH-domain type I)"/>
    <property type="match status" value="1"/>
</dbReference>
<evidence type="ECO:0000256" key="1">
    <source>
        <dbReference type="PROSITE-ProRule" id="PRU00117"/>
    </source>
</evidence>
<feature type="compositionally biased region" description="Low complexity" evidence="2">
    <location>
        <begin position="651"/>
        <end position="663"/>
    </location>
</feature>
<feature type="region of interest" description="Disordered" evidence="2">
    <location>
        <begin position="623"/>
        <end position="663"/>
    </location>
</feature>
<name>A0AAV7Y047_9NEOP</name>
<feature type="compositionally biased region" description="Low complexity" evidence="2">
    <location>
        <begin position="623"/>
        <end position="643"/>
    </location>
</feature>
<dbReference type="Gene3D" id="2.40.50.90">
    <property type="match status" value="1"/>
</dbReference>
<dbReference type="GO" id="GO:0003723">
    <property type="term" value="F:RNA binding"/>
    <property type="evidence" value="ECO:0007669"/>
    <property type="project" value="UniProtKB-UniRule"/>
</dbReference>
<feature type="compositionally biased region" description="Polar residues" evidence="2">
    <location>
        <begin position="171"/>
        <end position="183"/>
    </location>
</feature>
<proteinExistence type="predicted"/>
<protein>
    <recommendedName>
        <fullName evidence="4">Tudor domain-containing protein</fullName>
    </recommendedName>
</protein>
<dbReference type="SMART" id="SM00322">
    <property type="entry name" value="KH"/>
    <property type="match status" value="1"/>
</dbReference>
<dbReference type="Pfam" id="PF00013">
    <property type="entry name" value="KH_1"/>
    <property type="match status" value="1"/>
</dbReference>
<accession>A0AAV7Y047</accession>
<dbReference type="Gene3D" id="2.30.30.140">
    <property type="match status" value="1"/>
</dbReference>
<evidence type="ECO:0000313" key="5">
    <source>
        <dbReference type="EMBL" id="KAJ1531091.1"/>
    </source>
</evidence>
<dbReference type="PANTHER" id="PTHR22948">
    <property type="entry name" value="TUDOR DOMAIN CONTAINING PROTEIN"/>
    <property type="match status" value="1"/>
</dbReference>
<evidence type="ECO:0000259" key="4">
    <source>
        <dbReference type="PROSITE" id="PS50304"/>
    </source>
</evidence>
<dbReference type="Pfam" id="PF00567">
    <property type="entry name" value="TUDOR"/>
    <property type="match status" value="1"/>
</dbReference>
<feature type="transmembrane region" description="Helical" evidence="3">
    <location>
        <begin position="12"/>
        <end position="30"/>
    </location>
</feature>
<dbReference type="Gene3D" id="3.30.1370.10">
    <property type="entry name" value="K Homology domain, type 1"/>
    <property type="match status" value="1"/>
</dbReference>
<dbReference type="SUPFAM" id="SSF50199">
    <property type="entry name" value="Staphylococcal nuclease"/>
    <property type="match status" value="1"/>
</dbReference>
<comment type="caution">
    <text evidence="5">The sequence shown here is derived from an EMBL/GenBank/DDBJ whole genome shotgun (WGS) entry which is preliminary data.</text>
</comment>
<dbReference type="SUPFAM" id="SSF63748">
    <property type="entry name" value="Tudor/PWWP/MBT"/>
    <property type="match status" value="1"/>
</dbReference>
<dbReference type="InterPro" id="IPR004088">
    <property type="entry name" value="KH_dom_type_1"/>
</dbReference>
<evidence type="ECO:0000313" key="6">
    <source>
        <dbReference type="Proteomes" id="UP001075354"/>
    </source>
</evidence>
<gene>
    <name evidence="5" type="ORF">ONE63_005916</name>
</gene>
<dbReference type="InterPro" id="IPR004087">
    <property type="entry name" value="KH_dom"/>
</dbReference>
<feature type="region of interest" description="Disordered" evidence="2">
    <location>
        <begin position="158"/>
        <end position="290"/>
    </location>
</feature>
<dbReference type="InterPro" id="IPR047367">
    <property type="entry name" value="Tudor_AKAP1"/>
</dbReference>
<dbReference type="InterPro" id="IPR036612">
    <property type="entry name" value="KH_dom_type_1_sf"/>
</dbReference>